<sequence length="237" mass="25923">MKLSAPIYQLKRRAKLMVRKGSVPLHQALDTIAQEEGFARWSLLSAHAAAGPLSRTLLSQLEPGDLLLLAGRRGQGKTALGLQLLLDAVRLDRKAVLFTLEFTEKEAREHLRTRSDGVDDLSDQVEIVTSEEISADYVVLHLSGAPAGTVAVIDYLQILDQKRNKPPLFEQIGSLGVFAKQSGTILGFISQIDRSFDPSSKPLPDISDIRMPNLVDLGLFNKACFLHDGAAQMQNIG</sequence>
<gene>
    <name evidence="1" type="ORF">ABID16_001682</name>
</gene>
<dbReference type="RefSeq" id="WP_354555851.1">
    <property type="nucleotide sequence ID" value="NZ_JBEPMB010000001.1"/>
</dbReference>
<keyword evidence="1" id="KW-0547">Nucleotide-binding</keyword>
<keyword evidence="1" id="KW-0347">Helicase</keyword>
<accession>A0ABV2IXZ2</accession>
<proteinExistence type="predicted"/>
<dbReference type="Proteomes" id="UP001549047">
    <property type="component" value="Unassembled WGS sequence"/>
</dbReference>
<organism evidence="1 2">
    <name type="scientific">Rhizobium aquaticum</name>
    <dbReference type="NCBI Taxonomy" id="1549636"/>
    <lineage>
        <taxon>Bacteria</taxon>
        <taxon>Pseudomonadati</taxon>
        <taxon>Pseudomonadota</taxon>
        <taxon>Alphaproteobacteria</taxon>
        <taxon>Hyphomicrobiales</taxon>
        <taxon>Rhizobiaceae</taxon>
        <taxon>Rhizobium/Agrobacterium group</taxon>
        <taxon>Rhizobium</taxon>
    </lineage>
</organism>
<dbReference type="Gene3D" id="3.40.50.300">
    <property type="entry name" value="P-loop containing nucleotide triphosphate hydrolases"/>
    <property type="match status" value="1"/>
</dbReference>
<dbReference type="SUPFAM" id="SSF52540">
    <property type="entry name" value="P-loop containing nucleoside triphosphate hydrolases"/>
    <property type="match status" value="1"/>
</dbReference>
<keyword evidence="1" id="KW-0378">Hydrolase</keyword>
<reference evidence="1 2" key="1">
    <citation type="submission" date="2024-06" db="EMBL/GenBank/DDBJ databases">
        <title>Genomic Encyclopedia of Type Strains, Phase IV (KMG-IV): sequencing the most valuable type-strain genomes for metagenomic binning, comparative biology and taxonomic classification.</title>
        <authorList>
            <person name="Goeker M."/>
        </authorList>
    </citation>
    <scope>NUCLEOTIDE SEQUENCE [LARGE SCALE GENOMIC DNA]</scope>
    <source>
        <strain evidence="1 2">DSM 29780</strain>
    </source>
</reference>
<protein>
    <submittedName>
        <fullName evidence="1">Replicative DNA helicase</fullName>
    </submittedName>
</protein>
<name>A0ABV2IXZ2_9HYPH</name>
<dbReference type="InterPro" id="IPR027417">
    <property type="entry name" value="P-loop_NTPase"/>
</dbReference>
<dbReference type="GO" id="GO:0004386">
    <property type="term" value="F:helicase activity"/>
    <property type="evidence" value="ECO:0007669"/>
    <property type="project" value="UniProtKB-KW"/>
</dbReference>
<dbReference type="EMBL" id="JBEPMB010000001">
    <property type="protein sequence ID" value="MET3613377.1"/>
    <property type="molecule type" value="Genomic_DNA"/>
</dbReference>
<comment type="caution">
    <text evidence="1">The sequence shown here is derived from an EMBL/GenBank/DDBJ whole genome shotgun (WGS) entry which is preliminary data.</text>
</comment>
<dbReference type="NCBIfam" id="NF004629">
    <property type="entry name" value="PRK05973.1"/>
    <property type="match status" value="1"/>
</dbReference>
<keyword evidence="1" id="KW-0067">ATP-binding</keyword>
<evidence type="ECO:0000313" key="1">
    <source>
        <dbReference type="EMBL" id="MET3613377.1"/>
    </source>
</evidence>
<keyword evidence="2" id="KW-1185">Reference proteome</keyword>
<evidence type="ECO:0000313" key="2">
    <source>
        <dbReference type="Proteomes" id="UP001549047"/>
    </source>
</evidence>